<evidence type="ECO:0000313" key="3">
    <source>
        <dbReference type="Proteomes" id="UP001501666"/>
    </source>
</evidence>
<dbReference type="EMBL" id="BAAATE010000022">
    <property type="protein sequence ID" value="GAA2682108.1"/>
    <property type="molecule type" value="Genomic_DNA"/>
</dbReference>
<keyword evidence="3" id="KW-1185">Reference proteome</keyword>
<gene>
    <name evidence="2" type="ORF">GCM10010412_067210</name>
</gene>
<dbReference type="Proteomes" id="UP001501666">
    <property type="component" value="Unassembled WGS sequence"/>
</dbReference>
<evidence type="ECO:0000256" key="1">
    <source>
        <dbReference type="SAM" id="MobiDB-lite"/>
    </source>
</evidence>
<organism evidence="2 3">
    <name type="scientific">Nonomuraea recticatena</name>
    <dbReference type="NCBI Taxonomy" id="46178"/>
    <lineage>
        <taxon>Bacteria</taxon>
        <taxon>Bacillati</taxon>
        <taxon>Actinomycetota</taxon>
        <taxon>Actinomycetes</taxon>
        <taxon>Streptosporangiales</taxon>
        <taxon>Streptosporangiaceae</taxon>
        <taxon>Nonomuraea</taxon>
    </lineage>
</organism>
<feature type="compositionally biased region" description="Polar residues" evidence="1">
    <location>
        <begin position="1"/>
        <end position="29"/>
    </location>
</feature>
<accession>A0ABP6F4A6</accession>
<sequence length="51" mass="5170">MHETYQPQALNPALTESPNAAITPGNGSSEAAAAELVTEPDPETSTTAVST</sequence>
<proteinExistence type="predicted"/>
<comment type="caution">
    <text evidence="2">The sequence shown here is derived from an EMBL/GenBank/DDBJ whole genome shotgun (WGS) entry which is preliminary data.</text>
</comment>
<name>A0ABP6F4A6_9ACTN</name>
<reference evidence="3" key="1">
    <citation type="journal article" date="2019" name="Int. J. Syst. Evol. Microbiol.">
        <title>The Global Catalogue of Microorganisms (GCM) 10K type strain sequencing project: providing services to taxonomists for standard genome sequencing and annotation.</title>
        <authorList>
            <consortium name="The Broad Institute Genomics Platform"/>
            <consortium name="The Broad Institute Genome Sequencing Center for Infectious Disease"/>
            <person name="Wu L."/>
            <person name="Ma J."/>
        </authorList>
    </citation>
    <scope>NUCLEOTIDE SEQUENCE [LARGE SCALE GENOMIC DNA]</scope>
    <source>
        <strain evidence="3">JCM 6835</strain>
    </source>
</reference>
<protein>
    <submittedName>
        <fullName evidence="2">Uncharacterized protein</fullName>
    </submittedName>
</protein>
<feature type="region of interest" description="Disordered" evidence="1">
    <location>
        <begin position="1"/>
        <end position="51"/>
    </location>
</feature>
<evidence type="ECO:0000313" key="2">
    <source>
        <dbReference type="EMBL" id="GAA2682108.1"/>
    </source>
</evidence>